<protein>
    <submittedName>
        <fullName evidence="2">Uncharacterized protein</fullName>
    </submittedName>
</protein>
<reference evidence="2" key="1">
    <citation type="thesis" date="2020" institute="ProQuest LLC" country="789 East Eisenhower Parkway, Ann Arbor, MI, USA">
        <title>Comparative Genomics and Chromosome Evolution.</title>
        <authorList>
            <person name="Mudd A.B."/>
        </authorList>
    </citation>
    <scope>NUCLEOTIDE SEQUENCE</scope>
    <source>
        <strain evidence="2">237g6f4</strain>
        <tissue evidence="2">Blood</tissue>
    </source>
</reference>
<gene>
    <name evidence="2" type="ORF">GDO81_029813</name>
</gene>
<keyword evidence="3" id="KW-1185">Reference proteome</keyword>
<accession>A0AAV6YC92</accession>
<name>A0AAV6YC92_ENGPU</name>
<feature type="signal peptide" evidence="1">
    <location>
        <begin position="1"/>
        <end position="18"/>
    </location>
</feature>
<proteinExistence type="predicted"/>
<dbReference type="EMBL" id="WNYA01083531">
    <property type="protein sequence ID" value="KAG8534967.1"/>
    <property type="molecule type" value="Genomic_DNA"/>
</dbReference>
<dbReference type="AlphaFoldDB" id="A0AAV6YC92"/>
<dbReference type="Proteomes" id="UP000824782">
    <property type="component" value="Unassembled WGS sequence"/>
</dbReference>
<feature type="chain" id="PRO_5043518377" evidence="1">
    <location>
        <begin position="19"/>
        <end position="72"/>
    </location>
</feature>
<feature type="non-terminal residue" evidence="2">
    <location>
        <position position="1"/>
    </location>
</feature>
<evidence type="ECO:0000256" key="1">
    <source>
        <dbReference type="SAM" id="SignalP"/>
    </source>
</evidence>
<keyword evidence="1" id="KW-0732">Signal</keyword>
<evidence type="ECO:0000313" key="2">
    <source>
        <dbReference type="EMBL" id="KAG8534967.1"/>
    </source>
</evidence>
<evidence type="ECO:0000313" key="3">
    <source>
        <dbReference type="Proteomes" id="UP000824782"/>
    </source>
</evidence>
<sequence length="72" mass="8266">SSWSRQNLFLILQIRVCAVQWTDSLMGLPCRMEARKRHHQARHQEEQGVFLQTELKAGSAAHRSRSQGLVPV</sequence>
<comment type="caution">
    <text evidence="2">The sequence shown here is derived from an EMBL/GenBank/DDBJ whole genome shotgun (WGS) entry which is preliminary data.</text>
</comment>
<organism evidence="2 3">
    <name type="scientific">Engystomops pustulosus</name>
    <name type="common">Tungara frog</name>
    <name type="synonym">Physalaemus pustulosus</name>
    <dbReference type="NCBI Taxonomy" id="76066"/>
    <lineage>
        <taxon>Eukaryota</taxon>
        <taxon>Metazoa</taxon>
        <taxon>Chordata</taxon>
        <taxon>Craniata</taxon>
        <taxon>Vertebrata</taxon>
        <taxon>Euteleostomi</taxon>
        <taxon>Amphibia</taxon>
        <taxon>Batrachia</taxon>
        <taxon>Anura</taxon>
        <taxon>Neobatrachia</taxon>
        <taxon>Hyloidea</taxon>
        <taxon>Leptodactylidae</taxon>
        <taxon>Leiuperinae</taxon>
        <taxon>Engystomops</taxon>
    </lineage>
</organism>